<dbReference type="PANTHER" id="PTHR33371:SF4">
    <property type="entry name" value="INTERMEMBRANE PHOSPHOLIPID TRANSPORT SYSTEM BINDING PROTEIN MLAD"/>
    <property type="match status" value="1"/>
</dbReference>
<accession>A0A3S4SWR9</accession>
<keyword evidence="1" id="KW-0812">Transmembrane</keyword>
<dbReference type="AlphaFoldDB" id="A0A3S4SWR9"/>
<evidence type="ECO:0000313" key="3">
    <source>
        <dbReference type="Proteomes" id="UP000282551"/>
    </source>
</evidence>
<feature type="transmembrane region" description="Helical" evidence="1">
    <location>
        <begin position="13"/>
        <end position="34"/>
    </location>
</feature>
<dbReference type="EMBL" id="LR134355">
    <property type="protein sequence ID" value="VEG45340.1"/>
    <property type="molecule type" value="Genomic_DNA"/>
</dbReference>
<keyword evidence="1" id="KW-0472">Membrane</keyword>
<keyword evidence="1" id="KW-1133">Transmembrane helix</keyword>
<dbReference type="Proteomes" id="UP000282551">
    <property type="component" value="Chromosome"/>
</dbReference>
<name>A0A3S4SWR9_MYCCI</name>
<evidence type="ECO:0000313" key="2">
    <source>
        <dbReference type="EMBL" id="VEG45340.1"/>
    </source>
</evidence>
<gene>
    <name evidence="2" type="ORF">NCTC10485_00538</name>
</gene>
<proteinExistence type="predicted"/>
<dbReference type="PANTHER" id="PTHR33371">
    <property type="entry name" value="INTERMEMBRANE PHOSPHOLIPID TRANSPORT SYSTEM BINDING PROTEIN MLAD-RELATED"/>
    <property type="match status" value="1"/>
</dbReference>
<organism evidence="2 3">
    <name type="scientific">Mycolicibacterium chitae</name>
    <name type="common">Mycobacterium chitae</name>
    <dbReference type="NCBI Taxonomy" id="1792"/>
    <lineage>
        <taxon>Bacteria</taxon>
        <taxon>Bacillati</taxon>
        <taxon>Actinomycetota</taxon>
        <taxon>Actinomycetes</taxon>
        <taxon>Mycobacteriales</taxon>
        <taxon>Mycobacteriaceae</taxon>
        <taxon>Mycolicibacterium</taxon>
    </lineage>
</organism>
<sequence length="341" mass="36098">MLIRTSPEHEARILLRLGLAIVAVIALIGTLIVVDPFGRQADERSSLIVTTPYVGQGVAGGTPVLLHGARVGEVTAVASRPEGGVRLQLRLQPTPTRGLTDTVAIDFRPANYFGITGINLMPGPAGGAPLRDGAHLDVVPRGNFTMQAFLSRVGELTNGVITPELVSVIDRATRYVDGLNPMLETLLLVTGTVTKVQTVSAAQMVRNLAGIGVAAPSFVDAATNLADRLNNTGLDVDEQFFQDRFLATIQLASTGLFGTVGKLLSSNMRNMLPATEVVQTLTRPVPGIAQADNISETLVELRTRFERMYEGSGDQRALQVHIVLDNLPGVAGPLQAMGAAP</sequence>
<dbReference type="RefSeq" id="WP_179967154.1">
    <property type="nucleotide sequence ID" value="NZ_AP022604.1"/>
</dbReference>
<dbReference type="InterPro" id="IPR052336">
    <property type="entry name" value="MlaD_Phospholipid_Transporter"/>
</dbReference>
<reference evidence="2 3" key="1">
    <citation type="submission" date="2018-12" db="EMBL/GenBank/DDBJ databases">
        <authorList>
            <consortium name="Pathogen Informatics"/>
        </authorList>
    </citation>
    <scope>NUCLEOTIDE SEQUENCE [LARGE SCALE GENOMIC DNA]</scope>
    <source>
        <strain evidence="2 3">NCTC10485</strain>
    </source>
</reference>
<evidence type="ECO:0000256" key="1">
    <source>
        <dbReference type="SAM" id="Phobius"/>
    </source>
</evidence>
<protein>
    <submittedName>
        <fullName evidence="2">Mce family protein, Mce5A</fullName>
    </submittedName>
</protein>
<keyword evidence="3" id="KW-1185">Reference proteome</keyword>